<comment type="caution">
    <text evidence="2">The sequence shown here is derived from an EMBL/GenBank/DDBJ whole genome shotgun (WGS) entry which is preliminary data.</text>
</comment>
<dbReference type="EMBL" id="JAZHOG010000013">
    <property type="protein sequence ID" value="MEJ8569369.1"/>
    <property type="molecule type" value="Genomic_DNA"/>
</dbReference>
<keyword evidence="2" id="KW-0808">Transferase</keyword>
<proteinExistence type="predicted"/>
<dbReference type="PANTHER" id="PTHR45919:SF1">
    <property type="entry name" value="GDP-MAN:MAN(3)GLCNAC(2)-PP-DOL ALPHA-1,2-MANNOSYLTRANSFERASE"/>
    <property type="match status" value="1"/>
</dbReference>
<name>A0AAW9R8W7_9GAMM</name>
<dbReference type="SUPFAM" id="SSF53756">
    <property type="entry name" value="UDP-Glycosyltransferase/glycogen phosphorylase"/>
    <property type="match status" value="1"/>
</dbReference>
<evidence type="ECO:0000313" key="2">
    <source>
        <dbReference type="EMBL" id="MEJ8569369.1"/>
    </source>
</evidence>
<reference evidence="2 3" key="1">
    <citation type="submission" date="2024-02" db="EMBL/GenBank/DDBJ databases">
        <title>A novel Wenzhouxiangellaceae bacterium, isolated from coastal sediments.</title>
        <authorList>
            <person name="Du Z.-J."/>
            <person name="Ye Y.-Q."/>
            <person name="Zhang X.-Y."/>
        </authorList>
    </citation>
    <scope>NUCLEOTIDE SEQUENCE [LARGE SCALE GENOMIC DNA]</scope>
    <source>
        <strain evidence="2 3">CH-27</strain>
    </source>
</reference>
<dbReference type="AlphaFoldDB" id="A0AAW9R8W7"/>
<dbReference type="RefSeq" id="WP_354696691.1">
    <property type="nucleotide sequence ID" value="NZ_JAZHOG010000013.1"/>
</dbReference>
<dbReference type="Gene3D" id="3.40.50.2000">
    <property type="entry name" value="Glycogen Phosphorylase B"/>
    <property type="match status" value="1"/>
</dbReference>
<dbReference type="EC" id="2.4.-.-" evidence="2"/>
<evidence type="ECO:0000313" key="3">
    <source>
        <dbReference type="Proteomes" id="UP001359886"/>
    </source>
</evidence>
<keyword evidence="3" id="KW-1185">Reference proteome</keyword>
<dbReference type="InterPro" id="IPR001296">
    <property type="entry name" value="Glyco_trans_1"/>
</dbReference>
<keyword evidence="2" id="KW-0328">Glycosyltransferase</keyword>
<dbReference type="GO" id="GO:0004377">
    <property type="term" value="F:GDP-Man:Man(3)GlcNAc(2)-PP-Dol alpha-1,2-mannosyltransferase activity"/>
    <property type="evidence" value="ECO:0007669"/>
    <property type="project" value="InterPro"/>
</dbReference>
<organism evidence="2 3">
    <name type="scientific">Elongatibacter sediminis</name>
    <dbReference type="NCBI Taxonomy" id="3119006"/>
    <lineage>
        <taxon>Bacteria</taxon>
        <taxon>Pseudomonadati</taxon>
        <taxon>Pseudomonadota</taxon>
        <taxon>Gammaproteobacteria</taxon>
        <taxon>Chromatiales</taxon>
        <taxon>Wenzhouxiangellaceae</taxon>
        <taxon>Elongatibacter</taxon>
    </lineage>
</organism>
<accession>A0AAW9R8W7</accession>
<sequence>MTETSSEASVKRRPLLFLTQAMAAYGGGSCVTAWALQALESNWDVTILCASRPDFAGIDRHFGTALEGKAFTIWQLPFPLRHLHRLDPDPFSVQRLAWMMRFCRARSDRYDVVVSCDDELDFGRPGVSYTHFPYLTPHLATLRRNDEAATLRRFGRMLTGSCPPWMFISGIRLSSLRSNQMICNSQWTADHTGHIYDVEPKVLYPPVVWRRPVTDWRQRRFAFVAIGRLSPSKRYLEMIDILERVRARGFGLEFEIIGDPDRLARDAYVNHLRSRIERAGDWCRLHVSVSRDRLEELVSGCRFGLHGLHDEHFGIAPAEMLRAGCVVFVPNSGGQTEIVNADPALVYDSDDQAVDKICRLLADEAEQERVRRRLQTAAERFSEERFMAGFRDIVKEFADGR</sequence>
<dbReference type="Pfam" id="PF00534">
    <property type="entry name" value="Glycos_transf_1"/>
    <property type="match status" value="1"/>
</dbReference>
<feature type="domain" description="Glycosyl transferase family 1" evidence="1">
    <location>
        <begin position="215"/>
        <end position="372"/>
    </location>
</feature>
<dbReference type="InterPro" id="IPR038013">
    <property type="entry name" value="ALG11"/>
</dbReference>
<dbReference type="GO" id="GO:0006487">
    <property type="term" value="P:protein N-linked glycosylation"/>
    <property type="evidence" value="ECO:0007669"/>
    <property type="project" value="TreeGrafter"/>
</dbReference>
<gene>
    <name evidence="2" type="ORF">V3330_17215</name>
</gene>
<dbReference type="Proteomes" id="UP001359886">
    <property type="component" value="Unassembled WGS sequence"/>
</dbReference>
<dbReference type="GO" id="GO:0016020">
    <property type="term" value="C:membrane"/>
    <property type="evidence" value="ECO:0007669"/>
    <property type="project" value="TreeGrafter"/>
</dbReference>
<evidence type="ECO:0000259" key="1">
    <source>
        <dbReference type="Pfam" id="PF00534"/>
    </source>
</evidence>
<dbReference type="CDD" id="cd03801">
    <property type="entry name" value="GT4_PimA-like"/>
    <property type="match status" value="1"/>
</dbReference>
<dbReference type="PANTHER" id="PTHR45919">
    <property type="entry name" value="GDP-MAN:MAN(3)GLCNAC(2)-PP-DOL ALPHA-1,2-MANNOSYLTRANSFERASE"/>
    <property type="match status" value="1"/>
</dbReference>
<protein>
    <submittedName>
        <fullName evidence="2">Glycosyltransferase family 4 protein</fullName>
        <ecNumber evidence="2">2.4.-.-</ecNumber>
    </submittedName>
</protein>